<keyword evidence="1" id="KW-0472">Membrane</keyword>
<protein>
    <submittedName>
        <fullName evidence="2">Uncharacterized protein</fullName>
    </submittedName>
</protein>
<feature type="transmembrane region" description="Helical" evidence="1">
    <location>
        <begin position="42"/>
        <end position="65"/>
    </location>
</feature>
<sequence length="189" mass="22011">METIIISERKKSVITDAVLMVIFCIVPLFFFIKWWFAVREDHIFIVFLILLTLVFPMVMVSGYLWDIKKKIILSKAGMKIRYGRNIVDILHGEGTFNILPDLDVSWNKISGFFIDRCERKEPTEGGGYSTVTKYSLLIKIRDREKALYNFKETGENYYSVGLGKFSESPGEILEICERFQQNINERNNS</sequence>
<organism evidence="2 3">
    <name type="scientific">Chryseobacterium populi</name>
    <dbReference type="NCBI Taxonomy" id="1144316"/>
    <lineage>
        <taxon>Bacteria</taxon>
        <taxon>Pseudomonadati</taxon>
        <taxon>Bacteroidota</taxon>
        <taxon>Flavobacteriia</taxon>
        <taxon>Flavobacteriales</taxon>
        <taxon>Weeksellaceae</taxon>
        <taxon>Chryseobacterium group</taxon>
        <taxon>Chryseobacterium</taxon>
    </lineage>
</organism>
<dbReference type="PATRIC" id="fig|1144316.3.peg.2189"/>
<gene>
    <name evidence="2" type="ORF">PMI13_02177</name>
</gene>
<dbReference type="Proteomes" id="UP000007509">
    <property type="component" value="Unassembled WGS sequence"/>
</dbReference>
<keyword evidence="1" id="KW-0812">Transmembrane</keyword>
<feature type="transmembrane region" description="Helical" evidence="1">
    <location>
        <begin position="12"/>
        <end position="36"/>
    </location>
</feature>
<comment type="caution">
    <text evidence="2">The sequence shown here is derived from an EMBL/GenBank/DDBJ whole genome shotgun (WGS) entry which is preliminary data.</text>
</comment>
<dbReference type="AlphaFoldDB" id="J2JVD7"/>
<reference evidence="2 3" key="1">
    <citation type="journal article" date="2012" name="J. Bacteriol.">
        <title>Twenty-one genome sequences from Pseudomonas species and 19 genome sequences from diverse bacteria isolated from the rhizosphere and endosphere of Populus deltoides.</title>
        <authorList>
            <person name="Brown S.D."/>
            <person name="Utturkar S.M."/>
            <person name="Klingeman D.M."/>
            <person name="Johnson C.M."/>
            <person name="Martin S.L."/>
            <person name="Land M.L."/>
            <person name="Lu T.Y."/>
            <person name="Schadt C.W."/>
            <person name="Doktycz M.J."/>
            <person name="Pelletier D.A."/>
        </authorList>
    </citation>
    <scope>NUCLEOTIDE SEQUENCE [LARGE SCALE GENOMIC DNA]</scope>
    <source>
        <strain evidence="2 3">CF314</strain>
    </source>
</reference>
<name>J2JVD7_9FLAO</name>
<dbReference type="EMBL" id="AKJY01000035">
    <property type="protein sequence ID" value="EJL71840.1"/>
    <property type="molecule type" value="Genomic_DNA"/>
</dbReference>
<proteinExistence type="predicted"/>
<keyword evidence="3" id="KW-1185">Reference proteome</keyword>
<evidence type="ECO:0000256" key="1">
    <source>
        <dbReference type="SAM" id="Phobius"/>
    </source>
</evidence>
<dbReference type="OrthoDB" id="1259074at2"/>
<evidence type="ECO:0000313" key="3">
    <source>
        <dbReference type="Proteomes" id="UP000007509"/>
    </source>
</evidence>
<keyword evidence="1" id="KW-1133">Transmembrane helix</keyword>
<accession>J2JVD7</accession>
<dbReference type="RefSeq" id="WP_007843473.1">
    <property type="nucleotide sequence ID" value="NZ_AKJY01000035.1"/>
</dbReference>
<evidence type="ECO:0000313" key="2">
    <source>
        <dbReference type="EMBL" id="EJL71840.1"/>
    </source>
</evidence>